<sequence>MTESLAASVRGLRHEAYASHLARLETLTVRELVELSKARRIGLTEVFDILADTDFLVGDWHPAWREAYDTVRRVCAERGLDGLPILCAAAADAAACQGLARLFGSDVGIDIHVRLSEPWRFVMERGARL</sequence>
<evidence type="ECO:0000313" key="1">
    <source>
        <dbReference type="EMBL" id="MDN4474259.1"/>
    </source>
</evidence>
<name>A0ABT8G6B9_9MICO</name>
<gene>
    <name evidence="1" type="ORF">QQX09_00155</name>
</gene>
<protein>
    <submittedName>
        <fullName evidence="1">Uncharacterized protein</fullName>
    </submittedName>
</protein>
<proteinExistence type="predicted"/>
<accession>A0ABT8G6B9</accession>
<organism evidence="1 2">
    <name type="scientific">Demequina litoralis</name>
    <dbReference type="NCBI Taxonomy" id="3051660"/>
    <lineage>
        <taxon>Bacteria</taxon>
        <taxon>Bacillati</taxon>
        <taxon>Actinomycetota</taxon>
        <taxon>Actinomycetes</taxon>
        <taxon>Micrococcales</taxon>
        <taxon>Demequinaceae</taxon>
        <taxon>Demequina</taxon>
    </lineage>
</organism>
<evidence type="ECO:0000313" key="2">
    <source>
        <dbReference type="Proteomes" id="UP001172728"/>
    </source>
</evidence>
<dbReference type="EMBL" id="JAUHPW010000001">
    <property type="protein sequence ID" value="MDN4474259.1"/>
    <property type="molecule type" value="Genomic_DNA"/>
</dbReference>
<comment type="caution">
    <text evidence="1">The sequence shown here is derived from an EMBL/GenBank/DDBJ whole genome shotgun (WGS) entry which is preliminary data.</text>
</comment>
<reference evidence="1" key="1">
    <citation type="submission" date="2023-06" db="EMBL/GenBank/DDBJ databases">
        <title>Sysu t00192.</title>
        <authorList>
            <person name="Gao L."/>
            <person name="Fang B.-Z."/>
            <person name="Li W.-J."/>
        </authorList>
    </citation>
    <scope>NUCLEOTIDE SEQUENCE</scope>
    <source>
        <strain evidence="1">SYSU T00192</strain>
    </source>
</reference>
<dbReference type="Proteomes" id="UP001172728">
    <property type="component" value="Unassembled WGS sequence"/>
</dbReference>
<keyword evidence="2" id="KW-1185">Reference proteome</keyword>
<dbReference type="RefSeq" id="WP_301130687.1">
    <property type="nucleotide sequence ID" value="NZ_JAUHPW010000001.1"/>
</dbReference>